<keyword evidence="2" id="KW-0472">Membrane</keyword>
<feature type="transmembrane region" description="Helical" evidence="2">
    <location>
        <begin position="292"/>
        <end position="310"/>
    </location>
</feature>
<feature type="coiled-coil region" evidence="1">
    <location>
        <begin position="38"/>
        <end position="96"/>
    </location>
</feature>
<gene>
    <name evidence="3" type="ORF">X560_1800</name>
</gene>
<feature type="transmembrane region" description="Helical" evidence="2">
    <location>
        <begin position="14"/>
        <end position="33"/>
    </location>
</feature>
<keyword evidence="2" id="KW-1133">Transmembrane helix</keyword>
<keyword evidence="4" id="KW-1185">Reference proteome</keyword>
<reference evidence="3 4" key="1">
    <citation type="journal article" date="2015" name="Genome Biol. Evol.">
        <title>Comparative Genomics of Listeria Sensu Lato: Genus-Wide Differences in Evolutionary Dynamics and the Progressive Gain of Complex, Potentially Pathogenicity-Related Traits through Lateral Gene Transfer.</title>
        <authorList>
            <person name="Chiara M."/>
            <person name="Caruso M."/>
            <person name="D'Erchia A.M."/>
            <person name="Manzari C."/>
            <person name="Fraccalvieri R."/>
            <person name="Goffredo E."/>
            <person name="Latorre L."/>
            <person name="Miccolupo A."/>
            <person name="Padalino I."/>
            <person name="Santagada G."/>
            <person name="Chiocco D."/>
            <person name="Pesole G."/>
            <person name="Horner D.S."/>
            <person name="Parisi A."/>
        </authorList>
    </citation>
    <scope>NUCLEOTIDE SEQUENCE [LARGE SCALE GENOMIC DNA]</scope>
    <source>
        <strain evidence="3 4">1991</strain>
    </source>
</reference>
<feature type="transmembrane region" description="Helical" evidence="2">
    <location>
        <begin position="166"/>
        <end position="184"/>
    </location>
</feature>
<dbReference type="PATRIC" id="fig|1430899.3.peg.1837"/>
<dbReference type="GO" id="GO:0005886">
    <property type="term" value="C:plasma membrane"/>
    <property type="evidence" value="ECO:0007669"/>
    <property type="project" value="UniProtKB-SubCell"/>
</dbReference>
<evidence type="ECO:0000256" key="2">
    <source>
        <dbReference type="SAM" id="Phobius"/>
    </source>
</evidence>
<accession>A0A0J8GE55</accession>
<feature type="transmembrane region" description="Helical" evidence="2">
    <location>
        <begin position="212"/>
        <end position="232"/>
    </location>
</feature>
<dbReference type="Proteomes" id="UP000052258">
    <property type="component" value="Unassembled WGS sequence"/>
</dbReference>
<dbReference type="PANTHER" id="PTHR37305">
    <property type="entry name" value="INTEGRAL MEMBRANE PROTEIN-RELATED"/>
    <property type="match status" value="1"/>
</dbReference>
<feature type="transmembrane region" description="Helical" evidence="2">
    <location>
        <begin position="262"/>
        <end position="280"/>
    </location>
</feature>
<dbReference type="GO" id="GO:0140359">
    <property type="term" value="F:ABC-type transporter activity"/>
    <property type="evidence" value="ECO:0007669"/>
    <property type="project" value="InterPro"/>
</dbReference>
<dbReference type="EMBL" id="AZHO01000021">
    <property type="protein sequence ID" value="KMT59259.1"/>
    <property type="molecule type" value="Genomic_DNA"/>
</dbReference>
<evidence type="ECO:0000313" key="3">
    <source>
        <dbReference type="EMBL" id="KMT59259.1"/>
    </source>
</evidence>
<organism evidence="3 4">
    <name type="scientific">Listeria fleischmannii 1991</name>
    <dbReference type="NCBI Taxonomy" id="1430899"/>
    <lineage>
        <taxon>Bacteria</taxon>
        <taxon>Bacillati</taxon>
        <taxon>Bacillota</taxon>
        <taxon>Bacilli</taxon>
        <taxon>Bacillales</taxon>
        <taxon>Listeriaceae</taxon>
        <taxon>Listeria</taxon>
    </lineage>
</organism>
<feature type="transmembrane region" description="Helical" evidence="2">
    <location>
        <begin position="347"/>
        <end position="368"/>
    </location>
</feature>
<dbReference type="AlphaFoldDB" id="A0A0J8GE55"/>
<keyword evidence="1" id="KW-0175">Coiled coil</keyword>
<evidence type="ECO:0000313" key="4">
    <source>
        <dbReference type="Proteomes" id="UP000052258"/>
    </source>
</evidence>
<sequence>MYRFEWQKLIKRKLFPILLILVVSLVVILFVFYQSQFNFEKENEINSEQEEIQSIEMAIQGVKADPAESIAKNQILREYERDLKVAKAKLKAIKQGKSNERLKLQIIEDKNLLQDVRSGNTHTELTEKQIEMQIALKEKYDQGNFEYNETEFRLNGPGFTLGTLQFLFPFIFLIIFLLASLTIIGSDIDSGKLRFFWSLPIKKKHVFLTKELVALASGGIFLLITLSVAYLIPSIKNGFKTFQIPAIIQKGTDFYIGTEGEILASAIIMAAFIVLFLVSLQTILSLACRNNILSVIIIFLLIFSSGFLLGKMESDAGIFMMFNPFVYFDVVNLANGNIGAKLGNSSINIITGAGVLLAYTVVCQLLIFKLSTNEKLILNK</sequence>
<dbReference type="PANTHER" id="PTHR37305:SF1">
    <property type="entry name" value="MEMBRANE PROTEIN"/>
    <property type="match status" value="1"/>
</dbReference>
<evidence type="ECO:0000256" key="1">
    <source>
        <dbReference type="SAM" id="Coils"/>
    </source>
</evidence>
<comment type="caution">
    <text evidence="3">The sequence shown here is derived from an EMBL/GenBank/DDBJ whole genome shotgun (WGS) entry which is preliminary data.</text>
</comment>
<feature type="transmembrane region" description="Helical" evidence="2">
    <location>
        <begin position="316"/>
        <end position="335"/>
    </location>
</feature>
<dbReference type="Pfam" id="PF12679">
    <property type="entry name" value="ABC2_membrane_2"/>
    <property type="match status" value="1"/>
</dbReference>
<proteinExistence type="predicted"/>
<name>A0A0J8GE55_9LIST</name>
<protein>
    <submittedName>
        <fullName evidence="3">Uncharacterized protein</fullName>
    </submittedName>
</protein>
<keyword evidence="2" id="KW-0812">Transmembrane</keyword>